<dbReference type="InterPro" id="IPR045394">
    <property type="entry name" value="Abhydrolase_dom"/>
</dbReference>
<name>A0ABT1S0V8_9FIRM</name>
<evidence type="ECO:0000313" key="2">
    <source>
        <dbReference type="EMBL" id="MCQ4840577.1"/>
    </source>
</evidence>
<evidence type="ECO:0000259" key="1">
    <source>
        <dbReference type="Pfam" id="PF20091"/>
    </source>
</evidence>
<protein>
    <submittedName>
        <fullName evidence="2">Alpha/beta hydrolase domain-containing protein</fullName>
    </submittedName>
</protein>
<comment type="caution">
    <text evidence="2">The sequence shown here is derived from an EMBL/GenBank/DDBJ whole genome shotgun (WGS) entry which is preliminary data.</text>
</comment>
<dbReference type="RefSeq" id="WP_256192009.1">
    <property type="nucleotide sequence ID" value="NZ_JANFZG010000049.1"/>
</dbReference>
<dbReference type="EMBL" id="JANFZH010000026">
    <property type="protein sequence ID" value="MCQ4840577.1"/>
    <property type="molecule type" value="Genomic_DNA"/>
</dbReference>
<accession>A0ABT1S0V8</accession>
<evidence type="ECO:0000313" key="3">
    <source>
        <dbReference type="Proteomes" id="UP001524473"/>
    </source>
</evidence>
<keyword evidence="2" id="KW-0378">Hydrolase</keyword>
<organism evidence="2 3">
    <name type="scientific">Neglectibacter timonensis</name>
    <dbReference type="NCBI Taxonomy" id="1776382"/>
    <lineage>
        <taxon>Bacteria</taxon>
        <taxon>Bacillati</taxon>
        <taxon>Bacillota</taxon>
        <taxon>Clostridia</taxon>
        <taxon>Eubacteriales</taxon>
        <taxon>Oscillospiraceae</taxon>
        <taxon>Neglectibacter</taxon>
    </lineage>
</organism>
<sequence length="489" mass="55287">MITEIRKVPVTEETRPFATALKVCPLEELGYAEEEFFQSGTANVYREEEEVPVVEIPDAPYTTRLLIRRPKDPKKFSGNVVIEILNASAMMDIDRIWVNCWRYFTRHGDIYIGITSKGHVVDALKAYDPQRYAPINWANPNSNRVPCDEVKNSRFGFLPQYEQGLFWDMLLDLAKILRTESPMNPIADCGKAWLYLTGWSQSGAYLSRVVNTFAYLPENCQNGPLFDGYIDAGSGASNAPINAYEPFSTPFRKGRPTASLLCTKEPCIAINTESENRSTFWYGNFDEPNCKFRTWQIPCSSHDNRYNLVDYYHLGYGTESLHRLGRDMDWEGYQGEALNTPYHFIFHAAFDALYHWVRDGIPAPYAPKIITEMTYGPTDPTGVQVANRTDSFGNALGGIRYPAADCPTSVCQSYTLRKDGGIQQMFGTEFPFSSERLNAIYGDIGHYRTLVEKSVDNAVAHGWILADDREALIEASVETAKQRGLSCEI</sequence>
<dbReference type="Pfam" id="PF20091">
    <property type="entry name" value="Abhydrolase_10"/>
    <property type="match status" value="1"/>
</dbReference>
<dbReference type="GO" id="GO:0016787">
    <property type="term" value="F:hydrolase activity"/>
    <property type="evidence" value="ECO:0007669"/>
    <property type="project" value="UniProtKB-KW"/>
</dbReference>
<feature type="domain" description="Alpha/beta hydrolase" evidence="1">
    <location>
        <begin position="8"/>
        <end position="473"/>
    </location>
</feature>
<keyword evidence="3" id="KW-1185">Reference proteome</keyword>
<proteinExistence type="predicted"/>
<reference evidence="2 3" key="1">
    <citation type="submission" date="2022-06" db="EMBL/GenBank/DDBJ databases">
        <title>Isolation of gut microbiota from human fecal samples.</title>
        <authorList>
            <person name="Pamer E.G."/>
            <person name="Barat B."/>
            <person name="Waligurski E."/>
            <person name="Medina S."/>
            <person name="Paddock L."/>
            <person name="Mostad J."/>
        </authorList>
    </citation>
    <scope>NUCLEOTIDE SEQUENCE [LARGE SCALE GENOMIC DNA]</scope>
    <source>
        <strain evidence="2 3">DFI.9.73</strain>
    </source>
</reference>
<gene>
    <name evidence="2" type="ORF">NE695_11715</name>
</gene>
<dbReference type="Proteomes" id="UP001524473">
    <property type="component" value="Unassembled WGS sequence"/>
</dbReference>